<dbReference type="AlphaFoldDB" id="A0A678T8Y0"/>
<dbReference type="GO" id="GO:0006629">
    <property type="term" value="P:lipid metabolic process"/>
    <property type="evidence" value="ECO:0007669"/>
    <property type="project" value="InterPro"/>
</dbReference>
<dbReference type="PANTHER" id="PTHR31595:SF57">
    <property type="entry name" value="OS04G0481900 PROTEIN"/>
    <property type="match status" value="1"/>
</dbReference>
<reference evidence="1" key="1">
    <citation type="submission" date="2018-04" db="EMBL/GenBank/DDBJ databases">
        <title>Comparative Analysis of Homologous Sequences of Saccharum officinarum and Saccharum spontaneum Reveals Independent Polyploidization Events.</title>
        <authorList>
            <person name="Sharma A."/>
            <person name="Song J."/>
            <person name="Lin Q."/>
            <person name="Singh R."/>
            <person name="Ramos N."/>
            <person name="Wang K."/>
            <person name="Zhang J."/>
            <person name="Ming R."/>
            <person name="Yu Q."/>
        </authorList>
    </citation>
    <scope>NUCLEOTIDE SEQUENCE</scope>
</reference>
<dbReference type="GO" id="GO:0008374">
    <property type="term" value="F:O-acyltransferase activity"/>
    <property type="evidence" value="ECO:0007669"/>
    <property type="project" value="InterPro"/>
</dbReference>
<organism evidence="1">
    <name type="scientific">Saccharum spontaneum</name>
    <name type="common">Wild sugarcane</name>
    <dbReference type="NCBI Taxonomy" id="62335"/>
    <lineage>
        <taxon>Eukaryota</taxon>
        <taxon>Viridiplantae</taxon>
        <taxon>Streptophyta</taxon>
        <taxon>Embryophyta</taxon>
        <taxon>Tracheophyta</taxon>
        <taxon>Spermatophyta</taxon>
        <taxon>Magnoliopsida</taxon>
        <taxon>Liliopsida</taxon>
        <taxon>Poales</taxon>
        <taxon>Poaceae</taxon>
        <taxon>PACMAD clade</taxon>
        <taxon>Panicoideae</taxon>
        <taxon>Andropogonodae</taxon>
        <taxon>Andropogoneae</taxon>
        <taxon>Saccharinae</taxon>
        <taxon>Saccharum</taxon>
        <taxon>Saccharum officinarum species complex</taxon>
    </lineage>
</organism>
<dbReference type="InterPro" id="IPR044851">
    <property type="entry name" value="Wax_synthase"/>
</dbReference>
<dbReference type="EMBL" id="MH182568">
    <property type="protein sequence ID" value="AWA45081.1"/>
    <property type="molecule type" value="Genomic_DNA"/>
</dbReference>
<evidence type="ECO:0000313" key="1">
    <source>
        <dbReference type="EMBL" id="AWA45081.1"/>
    </source>
</evidence>
<protein>
    <submittedName>
        <fullName evidence="1">Uncharacterized protein</fullName>
    </submittedName>
</protein>
<name>A0A678T8Y0_SACSP</name>
<proteinExistence type="predicted"/>
<gene>
    <name evidence="1" type="ORF">SS34F19_000004</name>
</gene>
<accession>A0A678T8Y0</accession>
<dbReference type="PANTHER" id="PTHR31595">
    <property type="entry name" value="LONG-CHAIN-ALCOHOL O-FATTY-ACYLTRANSFERASE 3-RELATED"/>
    <property type="match status" value="1"/>
</dbReference>
<sequence length="73" mass="8126">MNGYVLLTLYSVHVYLALELVLAAAARALVGLELEPRFDRPYLSALLCDFWGRRWNLACSAPCARASAPPWVC</sequence>